<dbReference type="Proteomes" id="UP000267418">
    <property type="component" value="Unassembled WGS sequence"/>
</dbReference>
<dbReference type="RefSeq" id="WP_126468422.1">
    <property type="nucleotide sequence ID" value="NZ_RXOE01000001.1"/>
</dbReference>
<feature type="signal peptide" evidence="1">
    <location>
        <begin position="1"/>
        <end position="25"/>
    </location>
</feature>
<gene>
    <name evidence="2" type="ORF">EJP69_00805</name>
</gene>
<sequence length="263" mass="29482">MRLPRRIAFCALFLLGLSTAGLSHAACESGLAERMHAKLHPNRQLDERLAACKIWPAFPGRSIVVLPMPRETTDRGAKVFDLEILLIQRPDNGNTDRDTVIGRLMQPEALDEDATTSIQDIRIDTSRYVLSPEARAFGLRVRYRGSNAPGNPLASETVRLYVHHGKQLRQVLQEVELDHDHGGWDSTCTGHFEKLRTMVSVGKGSSNGFADLQLSRTLLQSRAQEQEDQGCVEKALPPKFNTVTLRYDGERYKVPRSLQQQTP</sequence>
<dbReference type="AlphaFoldDB" id="A0A3S0GY69"/>
<name>A0A3S0GY69_9BURK</name>
<keyword evidence="1" id="KW-0732">Signal</keyword>
<feature type="chain" id="PRO_5018790140" description="Lipoprotein" evidence="1">
    <location>
        <begin position="26"/>
        <end position="263"/>
    </location>
</feature>
<organism evidence="2 3">
    <name type="scientific">Variovorax gossypii</name>
    <dbReference type="NCBI Taxonomy" id="1679495"/>
    <lineage>
        <taxon>Bacteria</taxon>
        <taxon>Pseudomonadati</taxon>
        <taxon>Pseudomonadota</taxon>
        <taxon>Betaproteobacteria</taxon>
        <taxon>Burkholderiales</taxon>
        <taxon>Comamonadaceae</taxon>
        <taxon>Variovorax</taxon>
    </lineage>
</organism>
<evidence type="ECO:0000313" key="3">
    <source>
        <dbReference type="Proteomes" id="UP000267418"/>
    </source>
</evidence>
<protein>
    <recommendedName>
        <fullName evidence="4">Lipoprotein</fullName>
    </recommendedName>
</protein>
<evidence type="ECO:0008006" key="4">
    <source>
        <dbReference type="Google" id="ProtNLM"/>
    </source>
</evidence>
<evidence type="ECO:0000256" key="1">
    <source>
        <dbReference type="SAM" id="SignalP"/>
    </source>
</evidence>
<accession>A0A3S0GY69</accession>
<dbReference type="EMBL" id="RXOE01000001">
    <property type="protein sequence ID" value="RTQ36324.1"/>
    <property type="molecule type" value="Genomic_DNA"/>
</dbReference>
<comment type="caution">
    <text evidence="2">The sequence shown here is derived from an EMBL/GenBank/DDBJ whole genome shotgun (WGS) entry which is preliminary data.</text>
</comment>
<keyword evidence="3" id="KW-1185">Reference proteome</keyword>
<evidence type="ECO:0000313" key="2">
    <source>
        <dbReference type="EMBL" id="RTQ36324.1"/>
    </source>
</evidence>
<proteinExistence type="predicted"/>
<reference evidence="2 3" key="1">
    <citation type="submission" date="2018-12" db="EMBL/GenBank/DDBJ databases">
        <title>The genome of Variovorax gossypii DSM 100435.</title>
        <authorList>
            <person name="Gao J."/>
            <person name="Sun J."/>
        </authorList>
    </citation>
    <scope>NUCLEOTIDE SEQUENCE [LARGE SCALE GENOMIC DNA]</scope>
    <source>
        <strain evidence="2 3">DSM 100435</strain>
    </source>
</reference>
<dbReference type="OrthoDB" id="7202514at2"/>